<dbReference type="Gene3D" id="1.10.287.130">
    <property type="match status" value="1"/>
</dbReference>
<evidence type="ECO:0000256" key="2">
    <source>
        <dbReference type="ARBA" id="ARBA00004429"/>
    </source>
</evidence>
<evidence type="ECO:0000256" key="18">
    <source>
        <dbReference type="SAM" id="Phobius"/>
    </source>
</evidence>
<name>A0A840CDB3_9RHOB</name>
<feature type="transmembrane region" description="Helical" evidence="18">
    <location>
        <begin position="285"/>
        <end position="306"/>
    </location>
</feature>
<comment type="caution">
    <text evidence="20">The sequence shown here is derived from an EMBL/GenBank/DDBJ whole genome shotgun (WGS) entry which is preliminary data.</text>
</comment>
<evidence type="ECO:0000256" key="17">
    <source>
        <dbReference type="SAM" id="Coils"/>
    </source>
</evidence>
<evidence type="ECO:0000256" key="9">
    <source>
        <dbReference type="ARBA" id="ARBA00022741"/>
    </source>
</evidence>
<evidence type="ECO:0000256" key="3">
    <source>
        <dbReference type="ARBA" id="ARBA00012438"/>
    </source>
</evidence>
<dbReference type="GO" id="GO:0005886">
    <property type="term" value="C:plasma membrane"/>
    <property type="evidence" value="ECO:0007669"/>
    <property type="project" value="UniProtKB-SubCell"/>
</dbReference>
<keyword evidence="17" id="KW-0175">Coiled coil</keyword>
<dbReference type="InterPro" id="IPR004358">
    <property type="entry name" value="Sig_transdc_His_kin-like_C"/>
</dbReference>
<keyword evidence="14 18" id="KW-0472">Membrane</keyword>
<comment type="function">
    <text evidence="15">Member of the two-component regulatory system DctB/DctD involved in the transport of C4-dicarboxylates. DctB functions as a membrane-associated protein kinase that phosphorylates DctD in response to environmental signals.</text>
</comment>
<evidence type="ECO:0000256" key="6">
    <source>
        <dbReference type="ARBA" id="ARBA00022553"/>
    </source>
</evidence>
<dbReference type="SUPFAM" id="SSF55874">
    <property type="entry name" value="ATPase domain of HSP90 chaperone/DNA topoisomerase II/histidine kinase"/>
    <property type="match status" value="1"/>
</dbReference>
<evidence type="ECO:0000256" key="16">
    <source>
        <dbReference type="ARBA" id="ARBA00073143"/>
    </source>
</evidence>
<dbReference type="AlphaFoldDB" id="A0A840CDB3"/>
<dbReference type="CDD" id="cd00082">
    <property type="entry name" value="HisKA"/>
    <property type="match status" value="1"/>
</dbReference>
<keyword evidence="12 18" id="KW-1133">Transmembrane helix</keyword>
<evidence type="ECO:0000256" key="15">
    <source>
        <dbReference type="ARBA" id="ARBA00059004"/>
    </source>
</evidence>
<dbReference type="PANTHER" id="PTHR43065">
    <property type="entry name" value="SENSOR HISTIDINE KINASE"/>
    <property type="match status" value="1"/>
</dbReference>
<dbReference type="PANTHER" id="PTHR43065:SF46">
    <property type="entry name" value="C4-DICARBOXYLATE TRANSPORT SENSOR PROTEIN DCTB"/>
    <property type="match status" value="1"/>
</dbReference>
<evidence type="ECO:0000256" key="5">
    <source>
        <dbReference type="ARBA" id="ARBA00022519"/>
    </source>
</evidence>
<dbReference type="GO" id="GO:0000155">
    <property type="term" value="F:phosphorelay sensor kinase activity"/>
    <property type="evidence" value="ECO:0007669"/>
    <property type="project" value="InterPro"/>
</dbReference>
<dbReference type="InterPro" id="IPR017055">
    <property type="entry name" value="Sig_transdc_His_kinase_DctB"/>
</dbReference>
<evidence type="ECO:0000256" key="12">
    <source>
        <dbReference type="ARBA" id="ARBA00022989"/>
    </source>
</evidence>
<dbReference type="RefSeq" id="WP_054539200.1">
    <property type="nucleotide sequence ID" value="NZ_JACIEQ010000004.1"/>
</dbReference>
<dbReference type="SMART" id="SM00388">
    <property type="entry name" value="HisKA"/>
    <property type="match status" value="1"/>
</dbReference>
<evidence type="ECO:0000256" key="13">
    <source>
        <dbReference type="ARBA" id="ARBA00023012"/>
    </source>
</evidence>
<dbReference type="InterPro" id="IPR005467">
    <property type="entry name" value="His_kinase_dom"/>
</dbReference>
<comment type="catalytic activity">
    <reaction evidence="1">
        <text>ATP + protein L-histidine = ADP + protein N-phospho-L-histidine.</text>
        <dbReference type="EC" id="2.7.13.3"/>
    </reaction>
</comment>
<dbReference type="PROSITE" id="PS50109">
    <property type="entry name" value="HIS_KIN"/>
    <property type="match status" value="1"/>
</dbReference>
<feature type="domain" description="Histidine kinase" evidence="19">
    <location>
        <begin position="381"/>
        <end position="594"/>
    </location>
</feature>
<evidence type="ECO:0000259" key="19">
    <source>
        <dbReference type="PROSITE" id="PS50109"/>
    </source>
</evidence>
<dbReference type="SMART" id="SM00387">
    <property type="entry name" value="HATPase_c"/>
    <property type="match status" value="1"/>
</dbReference>
<protein>
    <recommendedName>
        <fullName evidence="16">C4-dicarboxylate transport sensor protein DctB</fullName>
        <ecNumber evidence="3">2.7.13.3</ecNumber>
    </recommendedName>
</protein>
<keyword evidence="13" id="KW-0902">Two-component regulatory system</keyword>
<feature type="coiled-coil region" evidence="17">
    <location>
        <begin position="324"/>
        <end position="372"/>
    </location>
</feature>
<keyword evidence="8 18" id="KW-0812">Transmembrane</keyword>
<dbReference type="EMBL" id="JACIEQ010000004">
    <property type="protein sequence ID" value="MBB4023190.1"/>
    <property type="molecule type" value="Genomic_DNA"/>
</dbReference>
<evidence type="ECO:0000256" key="1">
    <source>
        <dbReference type="ARBA" id="ARBA00000085"/>
    </source>
</evidence>
<dbReference type="InterPro" id="IPR036890">
    <property type="entry name" value="HATPase_C_sf"/>
</dbReference>
<keyword evidence="9" id="KW-0547">Nucleotide-binding</keyword>
<evidence type="ECO:0000256" key="8">
    <source>
        <dbReference type="ARBA" id="ARBA00022692"/>
    </source>
</evidence>
<dbReference type="Pfam" id="PF02518">
    <property type="entry name" value="HATPase_c"/>
    <property type="match status" value="1"/>
</dbReference>
<dbReference type="GO" id="GO:0005524">
    <property type="term" value="F:ATP binding"/>
    <property type="evidence" value="ECO:0007669"/>
    <property type="project" value="UniProtKB-KW"/>
</dbReference>
<dbReference type="InterPro" id="IPR029151">
    <property type="entry name" value="Sensor-like_sf"/>
</dbReference>
<dbReference type="PIRSF" id="PIRSF036431">
    <property type="entry name" value="STHK_DctB"/>
    <property type="match status" value="1"/>
</dbReference>
<dbReference type="SUPFAM" id="SSF47384">
    <property type="entry name" value="Homodimeric domain of signal transducing histidine kinase"/>
    <property type="match status" value="1"/>
</dbReference>
<dbReference type="Proteomes" id="UP000585681">
    <property type="component" value="Unassembled WGS sequence"/>
</dbReference>
<keyword evidence="5" id="KW-0997">Cell inner membrane</keyword>
<dbReference type="Gene3D" id="3.30.565.10">
    <property type="entry name" value="Histidine kinase-like ATPase, C-terminal domain"/>
    <property type="match status" value="1"/>
</dbReference>
<keyword evidence="10 20" id="KW-0418">Kinase</keyword>
<dbReference type="InterPro" id="IPR003661">
    <property type="entry name" value="HisK_dim/P_dom"/>
</dbReference>
<dbReference type="SUPFAM" id="SSF103190">
    <property type="entry name" value="Sensory domain-like"/>
    <property type="match status" value="1"/>
</dbReference>
<dbReference type="InterPro" id="IPR036097">
    <property type="entry name" value="HisK_dim/P_sf"/>
</dbReference>
<keyword evidence="6" id="KW-0597">Phosphoprotein</keyword>
<keyword evidence="21" id="KW-1185">Reference proteome</keyword>
<reference evidence="20" key="1">
    <citation type="submission" date="2020-08" db="EMBL/GenBank/DDBJ databases">
        <title>Genomic Encyclopedia of Type Strains, Phase IV (KMG-IV): sequencing the most valuable type-strain genomes for metagenomic binning, comparative biology and taxonomic classification.</title>
        <authorList>
            <person name="Goeker M."/>
        </authorList>
    </citation>
    <scope>NUCLEOTIDE SEQUENCE [LARGE SCALE GENOMIC DNA]</scope>
    <source>
        <strain evidence="20">DSM 105040</strain>
    </source>
</reference>
<dbReference type="Gene3D" id="3.30.450.20">
    <property type="entry name" value="PAS domain"/>
    <property type="match status" value="2"/>
</dbReference>
<gene>
    <name evidence="20" type="ORF">GGR17_003012</name>
</gene>
<dbReference type="InterPro" id="IPR003594">
    <property type="entry name" value="HATPase_dom"/>
</dbReference>
<dbReference type="Pfam" id="PF00512">
    <property type="entry name" value="HisKA"/>
    <property type="match status" value="1"/>
</dbReference>
<sequence length="599" mass="63737">MPRLALAVLVFLLLASGFAGGVWWFAYSSALDQLVDRGRADLSLASDRLVGQLQQYRELAVLMADHPTLSGVLLGEDPAKAAELLLLRTADKTGTLSIHLIRADGRVAASSVQGGAAPTDLSAHPGFRRAMQGALGAHHARTDEAGGRRFTYAAPVFADGPRPLGAVSVDVNIRSLESGWAGDPEAMYFTDALGVVFISNRSELLFSAPDPAALSAESLAGFGYRPDMIAPLPQAGRLQRSGHDIWLLDAGPYLPARALHLTQDLPVIGMTGALLLDVAPAERIASLQAAVAAALALVFGSTLFLLSQRRRALADRLALEAEAKSALESRVAARTAELSEANRRLRREVAERKEAEAALKRAQEELVQAGKLSALGKMSAGLSHELNQPLMAIRSFSENATLFLERGAPEKAAQNLTRISDLSRRMGRIIKNLRAFARQEIEPIADVDVVAVVDAVLEMSDRRIHEAGVTVIWPRPALPVLVRGGEVRLQQVLLNLVTNALDAMAGGTVRRLEIGLARDGGQVRLSVRDTGPGIAEPEKIFDPFYSTKEVGQSEGMGLGLSISYGLVQGFGGAIRGRNHAEGGAVFTVELAAAAQEEAA</sequence>
<evidence type="ECO:0000256" key="7">
    <source>
        <dbReference type="ARBA" id="ARBA00022679"/>
    </source>
</evidence>
<evidence type="ECO:0000256" key="11">
    <source>
        <dbReference type="ARBA" id="ARBA00022840"/>
    </source>
</evidence>
<evidence type="ECO:0000313" key="20">
    <source>
        <dbReference type="EMBL" id="MBB4023190.1"/>
    </source>
</evidence>
<dbReference type="PRINTS" id="PR00344">
    <property type="entry name" value="BCTRLSENSOR"/>
</dbReference>
<comment type="subcellular location">
    <subcellularLocation>
        <location evidence="2">Cell inner membrane</location>
        <topology evidence="2">Multi-pass membrane protein</topology>
    </subcellularLocation>
</comment>
<dbReference type="FunFam" id="1.10.287.130:FF:000049">
    <property type="entry name" value="C4-dicarboxylate transport sensor protein DctB"/>
    <property type="match status" value="1"/>
</dbReference>
<keyword evidence="7 20" id="KW-0808">Transferase</keyword>
<keyword evidence="11" id="KW-0067">ATP-binding</keyword>
<keyword evidence="4" id="KW-1003">Cell membrane</keyword>
<accession>A0A840CDB3</accession>
<evidence type="ECO:0000256" key="10">
    <source>
        <dbReference type="ARBA" id="ARBA00022777"/>
    </source>
</evidence>
<evidence type="ECO:0000256" key="4">
    <source>
        <dbReference type="ARBA" id="ARBA00022475"/>
    </source>
</evidence>
<evidence type="ECO:0000313" key="21">
    <source>
        <dbReference type="Proteomes" id="UP000585681"/>
    </source>
</evidence>
<dbReference type="EC" id="2.7.13.3" evidence="3"/>
<proteinExistence type="predicted"/>
<organism evidence="20 21">
    <name type="scientific">Actibacterium naphthalenivorans</name>
    <dbReference type="NCBI Taxonomy" id="1614693"/>
    <lineage>
        <taxon>Bacteria</taxon>
        <taxon>Pseudomonadati</taxon>
        <taxon>Pseudomonadota</taxon>
        <taxon>Alphaproteobacteria</taxon>
        <taxon>Rhodobacterales</taxon>
        <taxon>Roseobacteraceae</taxon>
        <taxon>Actibacterium</taxon>
    </lineage>
</organism>
<evidence type="ECO:0000256" key="14">
    <source>
        <dbReference type="ARBA" id="ARBA00023136"/>
    </source>
</evidence>